<evidence type="ECO:0000259" key="8">
    <source>
        <dbReference type="Pfam" id="PF14683"/>
    </source>
</evidence>
<dbReference type="SUPFAM" id="SSF49785">
    <property type="entry name" value="Galactose-binding domain-like"/>
    <property type="match status" value="1"/>
</dbReference>
<dbReference type="PANTHER" id="PTHR32018:SF1">
    <property type="entry name" value="RHAMNOGALACTURONAN ENDOLYASE"/>
    <property type="match status" value="1"/>
</dbReference>
<dbReference type="SUPFAM" id="SSF74650">
    <property type="entry name" value="Galactose mutarotase-like"/>
    <property type="match status" value="1"/>
</dbReference>
<name>A0AAR5NYL5_DENPD</name>
<sequence length="338" mass="38207">MGRIKFIHIDSTYKFSNGTYFSKYDYAVYIRETQYQGVFGNDYGAFVISPSREYRGGGAMKQDLTVHQYSLVANYFLSAHFGSASFNAFPGWTHIYGPFLIYFSSGNDEQILNAVEAQVTIEQEKWPYSFVNDNDYPLIRGSVSGKVTGQTKAAITLYDSTEEQYDLQQLGYLYATTTDANGNFVINNVRPGFYKIVAYPVAGQGSENLAEQTVTITAGASEIVDFFLPEPENILWAIGEANRRSNEFNYADQDRNYKWEFEPPVENTFIVGESDPKNDWYYAQSQPGTWTIKYQDNHDGHSRTLRLPLAAASKAEDIAPLFCQSNLHMSSQAKILLI</sequence>
<evidence type="ECO:0000259" key="9">
    <source>
        <dbReference type="Pfam" id="PF14686"/>
    </source>
</evidence>
<dbReference type="Proteomes" id="UP000019118">
    <property type="component" value="Unassembled WGS sequence"/>
</dbReference>
<comment type="similarity">
    <text evidence="3">Belongs to the polysaccharide lyase 4 family.</text>
</comment>
<dbReference type="InterPro" id="IPR008979">
    <property type="entry name" value="Galactose-bd-like_sf"/>
</dbReference>
<dbReference type="InterPro" id="IPR029411">
    <property type="entry name" value="RG-lyase_III"/>
</dbReference>
<dbReference type="InterPro" id="IPR011013">
    <property type="entry name" value="Gal_mutarotase_sf_dom"/>
</dbReference>
<dbReference type="GO" id="GO:0102210">
    <property type="term" value="F:rhamnogalacturonan endolyase activity"/>
    <property type="evidence" value="ECO:0007669"/>
    <property type="project" value="UniProtKB-EC"/>
</dbReference>
<dbReference type="PANTHER" id="PTHR32018">
    <property type="entry name" value="RHAMNOGALACTURONATE LYASE FAMILY PROTEIN"/>
    <property type="match status" value="1"/>
</dbReference>
<evidence type="ECO:0000313" key="11">
    <source>
        <dbReference type="Proteomes" id="UP000019118"/>
    </source>
</evidence>
<dbReference type="Gene3D" id="2.60.120.260">
    <property type="entry name" value="Galactose-binding domain-like"/>
    <property type="match status" value="1"/>
</dbReference>
<dbReference type="Gene3D" id="2.70.98.10">
    <property type="match status" value="1"/>
</dbReference>
<dbReference type="GO" id="GO:0005975">
    <property type="term" value="P:carbohydrate metabolic process"/>
    <property type="evidence" value="ECO:0007669"/>
    <property type="project" value="InterPro"/>
</dbReference>
<protein>
    <recommendedName>
        <fullName evidence="4">rhamnogalacturonan endolyase</fullName>
        <ecNumber evidence="4">4.2.2.23</ecNumber>
    </recommendedName>
</protein>
<dbReference type="Pfam" id="PF14686">
    <property type="entry name" value="fn3_3"/>
    <property type="match status" value="1"/>
</dbReference>
<reference evidence="11" key="1">
    <citation type="journal article" date="2013" name="Genome Biol.">
        <title>Draft genome of the mountain pine beetle, Dendroctonus ponderosae Hopkins, a major forest pest.</title>
        <authorList>
            <person name="Keeling C.I."/>
            <person name="Yuen M.M."/>
            <person name="Liao N.Y."/>
            <person name="Docking T.R."/>
            <person name="Chan S.K."/>
            <person name="Taylor G.A."/>
            <person name="Palmquist D.L."/>
            <person name="Jackman S.D."/>
            <person name="Nguyen A."/>
            <person name="Li M."/>
            <person name="Henderson H."/>
            <person name="Janes J.K."/>
            <person name="Zhao Y."/>
            <person name="Pandoh P."/>
            <person name="Moore R."/>
            <person name="Sperling F.A."/>
            <person name="Huber D.P."/>
            <person name="Birol I."/>
            <person name="Jones S.J."/>
            <person name="Bohlmann J."/>
        </authorList>
    </citation>
    <scope>NUCLEOTIDE SEQUENCE</scope>
</reference>
<evidence type="ECO:0000256" key="7">
    <source>
        <dbReference type="ARBA" id="ARBA00023239"/>
    </source>
</evidence>
<evidence type="ECO:0000256" key="5">
    <source>
        <dbReference type="ARBA" id="ARBA00022525"/>
    </source>
</evidence>
<dbReference type="CDD" id="cd10316">
    <property type="entry name" value="RGL4_M"/>
    <property type="match status" value="1"/>
</dbReference>
<evidence type="ECO:0000256" key="2">
    <source>
        <dbReference type="ARBA" id="ARBA00004613"/>
    </source>
</evidence>
<organism evidence="10 11">
    <name type="scientific">Dendroctonus ponderosae</name>
    <name type="common">Mountain pine beetle</name>
    <dbReference type="NCBI Taxonomy" id="77166"/>
    <lineage>
        <taxon>Eukaryota</taxon>
        <taxon>Metazoa</taxon>
        <taxon>Ecdysozoa</taxon>
        <taxon>Arthropoda</taxon>
        <taxon>Hexapoda</taxon>
        <taxon>Insecta</taxon>
        <taxon>Pterygota</taxon>
        <taxon>Neoptera</taxon>
        <taxon>Endopterygota</taxon>
        <taxon>Coleoptera</taxon>
        <taxon>Polyphaga</taxon>
        <taxon>Cucujiformia</taxon>
        <taxon>Curculionidae</taxon>
        <taxon>Scolytinae</taxon>
        <taxon>Dendroctonus</taxon>
    </lineage>
</organism>
<evidence type="ECO:0000313" key="10">
    <source>
        <dbReference type="EnsemblMetazoa" id="XP_019754043.1"/>
    </source>
</evidence>
<comment type="catalytic activity">
    <reaction evidence="1">
        <text>Endotype eliminative cleavage of L-alpha-rhamnopyranosyl-(1-&gt;4)-alpha-D-galactopyranosyluronic acid bonds of rhamnogalacturonan I domains in ramified hairy regions of pectin leaving L-rhamnopyranose at the reducing end and 4-deoxy-4,5-unsaturated D-galactopyranosyluronic acid at the non-reducing end.</text>
        <dbReference type="EC" id="4.2.2.23"/>
    </reaction>
</comment>
<dbReference type="Pfam" id="PF14683">
    <property type="entry name" value="CBM-like"/>
    <property type="match status" value="1"/>
</dbReference>
<feature type="domain" description="Rhamnogalacturonan lyase" evidence="8">
    <location>
        <begin position="235"/>
        <end position="315"/>
    </location>
</feature>
<keyword evidence="5" id="KW-0964">Secreted</keyword>
<reference evidence="10" key="2">
    <citation type="submission" date="2024-08" db="UniProtKB">
        <authorList>
            <consortium name="EnsemblMetazoa"/>
        </authorList>
    </citation>
    <scope>IDENTIFICATION</scope>
</reference>
<proteinExistence type="inferred from homology"/>
<feature type="domain" description="Rhamnogalacturonan lyase" evidence="9">
    <location>
        <begin position="147"/>
        <end position="221"/>
    </location>
</feature>
<dbReference type="InterPro" id="IPR013784">
    <property type="entry name" value="Carb-bd-like_fold"/>
</dbReference>
<dbReference type="InterPro" id="IPR014718">
    <property type="entry name" value="GH-type_carb-bd"/>
</dbReference>
<dbReference type="InterPro" id="IPR029413">
    <property type="entry name" value="RG-lyase_II"/>
</dbReference>
<dbReference type="InterPro" id="IPR051850">
    <property type="entry name" value="Polysacch_Lyase_4"/>
</dbReference>
<dbReference type="AlphaFoldDB" id="A0AAR5NYL5"/>
<accession>A0AAR5NYL5</accession>
<dbReference type="EC" id="4.2.2.23" evidence="4"/>
<evidence type="ECO:0000256" key="6">
    <source>
        <dbReference type="ARBA" id="ARBA00022729"/>
    </source>
</evidence>
<evidence type="ECO:0000256" key="3">
    <source>
        <dbReference type="ARBA" id="ARBA00010418"/>
    </source>
</evidence>
<dbReference type="Gene3D" id="2.60.40.1120">
    <property type="entry name" value="Carboxypeptidase-like, regulatory domain"/>
    <property type="match status" value="1"/>
</dbReference>
<dbReference type="SUPFAM" id="SSF49452">
    <property type="entry name" value="Starch-binding domain-like"/>
    <property type="match status" value="1"/>
</dbReference>
<evidence type="ECO:0000256" key="1">
    <source>
        <dbReference type="ARBA" id="ARBA00001324"/>
    </source>
</evidence>
<comment type="subcellular location">
    <subcellularLocation>
        <location evidence="2">Secreted</location>
    </subcellularLocation>
</comment>
<dbReference type="EnsemblMetazoa" id="XM_019898484.1">
    <property type="protein sequence ID" value="XP_019754043.1"/>
    <property type="gene ID" value="LOC109533223"/>
</dbReference>
<keyword evidence="11" id="KW-1185">Reference proteome</keyword>
<keyword evidence="7" id="KW-0456">Lyase</keyword>
<evidence type="ECO:0000256" key="4">
    <source>
        <dbReference type="ARBA" id="ARBA00012437"/>
    </source>
</evidence>
<dbReference type="GO" id="GO:0005576">
    <property type="term" value="C:extracellular region"/>
    <property type="evidence" value="ECO:0007669"/>
    <property type="project" value="UniProtKB-SubCell"/>
</dbReference>
<dbReference type="GO" id="GO:0030246">
    <property type="term" value="F:carbohydrate binding"/>
    <property type="evidence" value="ECO:0007669"/>
    <property type="project" value="InterPro"/>
</dbReference>
<keyword evidence="6" id="KW-0732">Signal</keyword>